<dbReference type="HOGENOM" id="CLU_2026038_0_0_1"/>
<proteinExistence type="predicted"/>
<dbReference type="EMBL" id="DS990643">
    <property type="protein sequence ID" value="EGC49680.1"/>
    <property type="molecule type" value="Genomic_DNA"/>
</dbReference>
<feature type="region of interest" description="Disordered" evidence="1">
    <location>
        <begin position="19"/>
        <end position="45"/>
    </location>
</feature>
<sequence>MAEFLGDASGSYELNCRAQSQVAGRETKSPATHGGKRRGDRNKPRLEALGWRWRCGSEHRDTRGSVSRGVTTGGKEDEKYRRGKQKGVKRSTIWASRSTDNMRRGRCRVLINRQAEENKARR</sequence>
<organism evidence="3">
    <name type="scientific">Ajellomyces capsulatus (strain H88)</name>
    <name type="common">Darling's disease fungus</name>
    <name type="synonym">Histoplasma capsulatum</name>
    <dbReference type="NCBI Taxonomy" id="544711"/>
    <lineage>
        <taxon>Eukaryota</taxon>
        <taxon>Fungi</taxon>
        <taxon>Dikarya</taxon>
        <taxon>Ascomycota</taxon>
        <taxon>Pezizomycotina</taxon>
        <taxon>Eurotiomycetes</taxon>
        <taxon>Eurotiomycetidae</taxon>
        <taxon>Onygenales</taxon>
        <taxon>Ajellomycetaceae</taxon>
        <taxon>Histoplasma</taxon>
    </lineage>
</organism>
<gene>
    <name evidence="2" type="ORF">HCEG_08895</name>
</gene>
<feature type="region of interest" description="Disordered" evidence="1">
    <location>
        <begin position="58"/>
        <end position="99"/>
    </location>
</feature>
<evidence type="ECO:0000313" key="2">
    <source>
        <dbReference type="EMBL" id="EGC49680.1"/>
    </source>
</evidence>
<name>F0UUV3_AJEC8</name>
<reference evidence="3" key="1">
    <citation type="submission" date="2008-07" db="EMBL/GenBank/DDBJ databases">
        <title>Annotation of Ajellomyces capsulatus strain H88.</title>
        <authorList>
            <person name="Champion M."/>
            <person name="Cuomo C."/>
            <person name="Ma L.-J."/>
            <person name="Henn M.R."/>
            <person name="Sil A."/>
            <person name="Goldman B."/>
            <person name="Young S.K."/>
            <person name="Kodira C.D."/>
            <person name="Zeng Q."/>
            <person name="Koehrsen M."/>
            <person name="Alvarado L."/>
            <person name="Berlin A."/>
            <person name="Borenstein D."/>
            <person name="Chen Z."/>
            <person name="Engels R."/>
            <person name="Freedman E."/>
            <person name="Gellesch M."/>
            <person name="Goldberg J."/>
            <person name="Griggs A."/>
            <person name="Gujja S."/>
            <person name="Heiman D."/>
            <person name="Hepburn T."/>
            <person name="Howarth C."/>
            <person name="Jen D."/>
            <person name="Larson L."/>
            <person name="Lewis B."/>
            <person name="Mehta T."/>
            <person name="Park D."/>
            <person name="Pearson M."/>
            <person name="Roberts A."/>
            <person name="Saif S."/>
            <person name="Shea T."/>
            <person name="Shenoy N."/>
            <person name="Sisk P."/>
            <person name="Stolte C."/>
            <person name="Sykes S."/>
            <person name="Walk T."/>
            <person name="White J."/>
            <person name="Yandava C."/>
            <person name="Klein B."/>
            <person name="McEwen J.G."/>
            <person name="Puccia R."/>
            <person name="Goldman G.H."/>
            <person name="Felipe M.S."/>
            <person name="Nino-Vega G."/>
            <person name="San-Blas G."/>
            <person name="Taylor J."/>
            <person name="Mendoza L."/>
            <person name="Galagan J."/>
            <person name="Nusbaum C."/>
            <person name="Birren B."/>
        </authorList>
    </citation>
    <scope>NUCLEOTIDE SEQUENCE [LARGE SCALE GENOMIC DNA]</scope>
    <source>
        <strain evidence="3">H88</strain>
    </source>
</reference>
<evidence type="ECO:0000313" key="3">
    <source>
        <dbReference type="Proteomes" id="UP000008142"/>
    </source>
</evidence>
<protein>
    <submittedName>
        <fullName evidence="2">Predicted protein</fullName>
    </submittedName>
</protein>
<dbReference type="AlphaFoldDB" id="F0UUV3"/>
<evidence type="ECO:0000256" key="1">
    <source>
        <dbReference type="SAM" id="MobiDB-lite"/>
    </source>
</evidence>
<dbReference type="Proteomes" id="UP000008142">
    <property type="component" value="Unassembled WGS sequence"/>
</dbReference>
<accession>F0UUV3</accession>